<evidence type="ECO:0000256" key="2">
    <source>
        <dbReference type="SAM" id="MobiDB-lite"/>
    </source>
</evidence>
<proteinExistence type="predicted"/>
<accession>A0ABD3JQW6</accession>
<reference evidence="3 4" key="1">
    <citation type="submission" date="2024-11" db="EMBL/GenBank/DDBJ databases">
        <title>Chromosome-level genome assembly of Eucalyptus globulus Labill. provides insights into its genome evolution.</title>
        <authorList>
            <person name="Li X."/>
        </authorList>
    </citation>
    <scope>NUCLEOTIDE SEQUENCE [LARGE SCALE GENOMIC DNA]</scope>
    <source>
        <strain evidence="3">CL2024</strain>
        <tissue evidence="3">Fresh tender leaves</tissue>
    </source>
</reference>
<evidence type="ECO:0000313" key="3">
    <source>
        <dbReference type="EMBL" id="KAL3726701.1"/>
    </source>
</evidence>
<dbReference type="Proteomes" id="UP001634007">
    <property type="component" value="Unassembled WGS sequence"/>
</dbReference>
<keyword evidence="4" id="KW-1185">Reference proteome</keyword>
<organism evidence="3 4">
    <name type="scientific">Eucalyptus globulus</name>
    <name type="common">Tasmanian blue gum</name>
    <dbReference type="NCBI Taxonomy" id="34317"/>
    <lineage>
        <taxon>Eukaryota</taxon>
        <taxon>Viridiplantae</taxon>
        <taxon>Streptophyta</taxon>
        <taxon>Embryophyta</taxon>
        <taxon>Tracheophyta</taxon>
        <taxon>Spermatophyta</taxon>
        <taxon>Magnoliopsida</taxon>
        <taxon>eudicotyledons</taxon>
        <taxon>Gunneridae</taxon>
        <taxon>Pentapetalae</taxon>
        <taxon>rosids</taxon>
        <taxon>malvids</taxon>
        <taxon>Myrtales</taxon>
        <taxon>Myrtaceae</taxon>
        <taxon>Myrtoideae</taxon>
        <taxon>Eucalypteae</taxon>
        <taxon>Eucalyptus</taxon>
    </lineage>
</organism>
<keyword evidence="1" id="KW-0175">Coiled coil</keyword>
<feature type="region of interest" description="Disordered" evidence="2">
    <location>
        <begin position="113"/>
        <end position="132"/>
    </location>
</feature>
<dbReference type="AlphaFoldDB" id="A0ABD3JQW6"/>
<name>A0ABD3JQW6_EUCGL</name>
<evidence type="ECO:0000256" key="1">
    <source>
        <dbReference type="SAM" id="Coils"/>
    </source>
</evidence>
<feature type="coiled-coil region" evidence="1">
    <location>
        <begin position="45"/>
        <end position="72"/>
    </location>
</feature>
<dbReference type="EMBL" id="JBJKBG010000008">
    <property type="protein sequence ID" value="KAL3726701.1"/>
    <property type="molecule type" value="Genomic_DNA"/>
</dbReference>
<gene>
    <name evidence="3" type="ORF">ACJRO7_031580</name>
</gene>
<protein>
    <submittedName>
        <fullName evidence="3">Uncharacterized protein</fullName>
    </submittedName>
</protein>
<evidence type="ECO:0000313" key="4">
    <source>
        <dbReference type="Proteomes" id="UP001634007"/>
    </source>
</evidence>
<sequence>MDKTQKKAAPKNCSCGFKIAGRVKDLGTSASHALRQSQDEPGANLRELYEQNLELEKKIRAERKRGVELQREVEKCPVKGWWEEPIEQLTLEELKLHQRRFKELSKMLIQSIGDQAIDSHNNNSDDPSRIDS</sequence>
<comment type="caution">
    <text evidence="3">The sequence shown here is derived from an EMBL/GenBank/DDBJ whole genome shotgun (WGS) entry which is preliminary data.</text>
</comment>